<evidence type="ECO:0000313" key="2">
    <source>
        <dbReference type="Proteomes" id="UP000070394"/>
    </source>
</evidence>
<evidence type="ECO:0000313" key="1">
    <source>
        <dbReference type="EMBL" id="KXB59771.1"/>
    </source>
</evidence>
<dbReference type="AlphaFoldDB" id="A0A133ZWF3"/>
<dbReference type="STRING" id="467210.HMPREF1866_00851"/>
<dbReference type="Proteomes" id="UP000070394">
    <property type="component" value="Unassembled WGS sequence"/>
</dbReference>
<gene>
    <name evidence="1" type="ORF">HMPREF1866_00851</name>
</gene>
<keyword evidence="2" id="KW-1185">Reference proteome</keyword>
<comment type="caution">
    <text evidence="1">The sequence shown here is derived from an EMBL/GenBank/DDBJ whole genome shotgun (WGS) entry which is preliminary data.</text>
</comment>
<sequence length="55" mass="6271">MTGEQLDTQLKKGYASIKAGRVYSADKVDELLAKEFDLRFTPTKRRPHAPNNCFN</sequence>
<organism evidence="1 2">
    <name type="scientific">Lachnoanaerobaculum saburreum</name>
    <dbReference type="NCBI Taxonomy" id="467210"/>
    <lineage>
        <taxon>Bacteria</taxon>
        <taxon>Bacillati</taxon>
        <taxon>Bacillota</taxon>
        <taxon>Clostridia</taxon>
        <taxon>Lachnospirales</taxon>
        <taxon>Lachnospiraceae</taxon>
        <taxon>Lachnoanaerobaculum</taxon>
    </lineage>
</organism>
<protein>
    <submittedName>
        <fullName evidence="1">Uncharacterized protein</fullName>
    </submittedName>
</protein>
<accession>A0A133ZWF3</accession>
<proteinExistence type="predicted"/>
<dbReference type="PATRIC" id="fig|467210.3.peg.840"/>
<reference evidence="2" key="1">
    <citation type="submission" date="2016-01" db="EMBL/GenBank/DDBJ databases">
        <authorList>
            <person name="Mitreva M."/>
            <person name="Pepin K.H."/>
            <person name="Mihindukulasuriya K.A."/>
            <person name="Fulton R."/>
            <person name="Fronick C."/>
            <person name="O'Laughlin M."/>
            <person name="Miner T."/>
            <person name="Herter B."/>
            <person name="Rosa B.A."/>
            <person name="Cordes M."/>
            <person name="Tomlinson C."/>
            <person name="Wollam A."/>
            <person name="Palsikar V.B."/>
            <person name="Mardis E.R."/>
            <person name="Wilson R.K."/>
        </authorList>
    </citation>
    <scope>NUCLEOTIDE SEQUENCE [LARGE SCALE GENOMIC DNA]</scope>
    <source>
        <strain evidence="2">DNF00896</strain>
    </source>
</reference>
<dbReference type="EMBL" id="LSDA01000022">
    <property type="protein sequence ID" value="KXB59771.1"/>
    <property type="molecule type" value="Genomic_DNA"/>
</dbReference>
<name>A0A133ZWF3_9FIRM</name>